<dbReference type="GO" id="GO:0008483">
    <property type="term" value="F:transaminase activity"/>
    <property type="evidence" value="ECO:0007669"/>
    <property type="project" value="UniProtKB-KW"/>
</dbReference>
<gene>
    <name evidence="7" type="ORF">I8J31_08305</name>
</gene>
<dbReference type="GO" id="GO:0003700">
    <property type="term" value="F:DNA-binding transcription factor activity"/>
    <property type="evidence" value="ECO:0007669"/>
    <property type="project" value="InterPro"/>
</dbReference>
<dbReference type="SUPFAM" id="SSF46785">
    <property type="entry name" value="Winged helix' DNA-binding domain"/>
    <property type="match status" value="1"/>
</dbReference>
<feature type="domain" description="HTH gntR-type" evidence="6">
    <location>
        <begin position="3"/>
        <end position="71"/>
    </location>
</feature>
<keyword evidence="7" id="KW-0808">Transferase</keyword>
<dbReference type="InterPro" id="IPR015424">
    <property type="entry name" value="PyrdxlP-dep_Trfase"/>
</dbReference>
<dbReference type="GO" id="GO:0030170">
    <property type="term" value="F:pyridoxal phosphate binding"/>
    <property type="evidence" value="ECO:0007669"/>
    <property type="project" value="InterPro"/>
</dbReference>
<dbReference type="CDD" id="cd07377">
    <property type="entry name" value="WHTH_GntR"/>
    <property type="match status" value="1"/>
</dbReference>
<dbReference type="Gene3D" id="3.40.640.10">
    <property type="entry name" value="Type I PLP-dependent aspartate aminotransferase-like (Major domain)"/>
    <property type="match status" value="1"/>
</dbReference>
<keyword evidence="5" id="KW-0804">Transcription</keyword>
<dbReference type="GO" id="GO:0003677">
    <property type="term" value="F:DNA binding"/>
    <property type="evidence" value="ECO:0007669"/>
    <property type="project" value="UniProtKB-KW"/>
</dbReference>
<evidence type="ECO:0000256" key="3">
    <source>
        <dbReference type="ARBA" id="ARBA00023015"/>
    </source>
</evidence>
<dbReference type="PANTHER" id="PTHR46577:SF1">
    <property type="entry name" value="HTH-TYPE TRANSCRIPTIONAL REGULATORY PROTEIN GABR"/>
    <property type="match status" value="1"/>
</dbReference>
<dbReference type="InterPro" id="IPR015422">
    <property type="entry name" value="PyrdxlP-dep_Trfase_small"/>
</dbReference>
<evidence type="ECO:0000256" key="2">
    <source>
        <dbReference type="ARBA" id="ARBA00022898"/>
    </source>
</evidence>
<sequence>MAKASYKNIVDVFASDIRSGKLTPGVQLPTHRQLAKQYGIALATASKVYRELIRMGLVAGETGRGSFVREVSLPKGWGTDQQPMIDDIIDLNFNYPSLPQQSDQLRLALRQLALSGDLESLLRYQPHAGRDHERVIVTNHLRSRGLITDAKNTLIVGGAQHGLISTAMALLKAGDVMAVDALTYSGIKALAQALGIELLPIPNRQQCLDINYLTEICTQRKVKALYLQPTVHNPLGWVMSESQRHDIVEIARRHDLVIIEDAPYAFLELNAPQPIAMLAPERTVYVSSLSKNVATGLRFGFITAPNKWVSLLERAIRASTWNTPAIITALACNWIEDGTVAQLEQEKRIDAAKRQTLFVEVFTGYQYQNHPHSYFAWLPLLEEGRSDQVVKVLLEQGISASTAEPFSTSPIVPHAIRLALGSVDMDTLQNALETVRDVIENHRYKKP</sequence>
<evidence type="ECO:0000313" key="7">
    <source>
        <dbReference type="EMBL" id="MBJ7537669.1"/>
    </source>
</evidence>
<accession>A0A934MW14</accession>
<keyword evidence="8" id="KW-1185">Reference proteome</keyword>
<proteinExistence type="inferred from homology"/>
<dbReference type="InterPro" id="IPR015421">
    <property type="entry name" value="PyrdxlP-dep_Trfase_major"/>
</dbReference>
<dbReference type="Proteomes" id="UP000628710">
    <property type="component" value="Unassembled WGS sequence"/>
</dbReference>
<dbReference type="CDD" id="cd00609">
    <property type="entry name" value="AAT_like"/>
    <property type="match status" value="1"/>
</dbReference>
<evidence type="ECO:0000256" key="5">
    <source>
        <dbReference type="ARBA" id="ARBA00023163"/>
    </source>
</evidence>
<keyword evidence="4" id="KW-0238">DNA-binding</keyword>
<organism evidence="7 8">
    <name type="scientific">Marinomonas transparens</name>
    <dbReference type="NCBI Taxonomy" id="2795388"/>
    <lineage>
        <taxon>Bacteria</taxon>
        <taxon>Pseudomonadati</taxon>
        <taxon>Pseudomonadota</taxon>
        <taxon>Gammaproteobacteria</taxon>
        <taxon>Oceanospirillales</taxon>
        <taxon>Oceanospirillaceae</taxon>
        <taxon>Marinomonas</taxon>
    </lineage>
</organism>
<dbReference type="InterPro" id="IPR004839">
    <property type="entry name" value="Aminotransferase_I/II_large"/>
</dbReference>
<dbReference type="InterPro" id="IPR051446">
    <property type="entry name" value="HTH_trans_reg/aminotransferase"/>
</dbReference>
<dbReference type="PROSITE" id="PS50949">
    <property type="entry name" value="HTH_GNTR"/>
    <property type="match status" value="1"/>
</dbReference>
<dbReference type="AlphaFoldDB" id="A0A934MW14"/>
<dbReference type="SUPFAM" id="SSF53383">
    <property type="entry name" value="PLP-dependent transferases"/>
    <property type="match status" value="1"/>
</dbReference>
<dbReference type="Gene3D" id="3.90.1150.10">
    <property type="entry name" value="Aspartate Aminotransferase, domain 1"/>
    <property type="match status" value="1"/>
</dbReference>
<keyword evidence="2" id="KW-0663">Pyridoxal phosphate</keyword>
<name>A0A934MW14_9GAMM</name>
<evidence type="ECO:0000256" key="1">
    <source>
        <dbReference type="ARBA" id="ARBA00005384"/>
    </source>
</evidence>
<keyword evidence="3" id="KW-0805">Transcription regulation</keyword>
<dbReference type="RefSeq" id="WP_199467812.1">
    <property type="nucleotide sequence ID" value="NZ_JAEMNX010000007.1"/>
</dbReference>
<dbReference type="InterPro" id="IPR036390">
    <property type="entry name" value="WH_DNA-bd_sf"/>
</dbReference>
<evidence type="ECO:0000259" key="6">
    <source>
        <dbReference type="PROSITE" id="PS50949"/>
    </source>
</evidence>
<dbReference type="InterPro" id="IPR036388">
    <property type="entry name" value="WH-like_DNA-bd_sf"/>
</dbReference>
<dbReference type="Pfam" id="PF00155">
    <property type="entry name" value="Aminotran_1_2"/>
    <property type="match status" value="1"/>
</dbReference>
<keyword evidence="7" id="KW-0032">Aminotransferase</keyword>
<comment type="caution">
    <text evidence="7">The sequence shown here is derived from an EMBL/GenBank/DDBJ whole genome shotgun (WGS) entry which is preliminary data.</text>
</comment>
<evidence type="ECO:0000313" key="8">
    <source>
        <dbReference type="Proteomes" id="UP000628710"/>
    </source>
</evidence>
<evidence type="ECO:0000256" key="4">
    <source>
        <dbReference type="ARBA" id="ARBA00023125"/>
    </source>
</evidence>
<reference evidence="7" key="1">
    <citation type="submission" date="2020-12" db="EMBL/GenBank/DDBJ databases">
        <title>Marinomonas arctica sp. nov., a psychrotolerant bacterium isolated from the Arctic.</title>
        <authorList>
            <person name="Zhang Y."/>
        </authorList>
    </citation>
    <scope>NUCLEOTIDE SEQUENCE</scope>
    <source>
        <strain evidence="7">C1424</strain>
    </source>
</reference>
<dbReference type="InterPro" id="IPR000524">
    <property type="entry name" value="Tscrpt_reg_HTH_GntR"/>
</dbReference>
<comment type="similarity">
    <text evidence="1">In the C-terminal section; belongs to the class-I pyridoxal-phosphate-dependent aminotransferase family.</text>
</comment>
<dbReference type="Gene3D" id="1.10.10.10">
    <property type="entry name" value="Winged helix-like DNA-binding domain superfamily/Winged helix DNA-binding domain"/>
    <property type="match status" value="1"/>
</dbReference>
<dbReference type="SMART" id="SM00345">
    <property type="entry name" value="HTH_GNTR"/>
    <property type="match status" value="1"/>
</dbReference>
<dbReference type="Pfam" id="PF00392">
    <property type="entry name" value="GntR"/>
    <property type="match status" value="1"/>
</dbReference>
<dbReference type="PANTHER" id="PTHR46577">
    <property type="entry name" value="HTH-TYPE TRANSCRIPTIONAL REGULATORY PROTEIN GABR"/>
    <property type="match status" value="1"/>
</dbReference>
<protein>
    <submittedName>
        <fullName evidence="7">PLP-dependent aminotransferase family protein</fullName>
    </submittedName>
</protein>
<dbReference type="EMBL" id="JAEMNX010000007">
    <property type="protein sequence ID" value="MBJ7537669.1"/>
    <property type="molecule type" value="Genomic_DNA"/>
</dbReference>